<evidence type="ECO:0000313" key="8">
    <source>
        <dbReference type="Proteomes" id="UP000178880"/>
    </source>
</evidence>
<dbReference type="Proteomes" id="UP000178880">
    <property type="component" value="Unassembled WGS sequence"/>
</dbReference>
<feature type="transmembrane region" description="Helical" evidence="6">
    <location>
        <begin position="289"/>
        <end position="305"/>
    </location>
</feature>
<feature type="transmembrane region" description="Helical" evidence="6">
    <location>
        <begin position="171"/>
        <end position="188"/>
    </location>
</feature>
<accession>A0A1G2CGD4</accession>
<proteinExistence type="predicted"/>
<dbReference type="PANTHER" id="PTHR30474">
    <property type="entry name" value="CELL CYCLE PROTEIN"/>
    <property type="match status" value="1"/>
</dbReference>
<name>A0A1G2CGD4_9BACT</name>
<feature type="transmembrane region" description="Helical" evidence="6">
    <location>
        <begin position="125"/>
        <end position="142"/>
    </location>
</feature>
<dbReference type="EMBL" id="MHLA01000001">
    <property type="protein sequence ID" value="OGZ00446.1"/>
    <property type="molecule type" value="Genomic_DNA"/>
</dbReference>
<dbReference type="STRING" id="1798650.A2945_03840"/>
<evidence type="ECO:0000313" key="7">
    <source>
        <dbReference type="EMBL" id="OGZ00446.1"/>
    </source>
</evidence>
<dbReference type="Pfam" id="PF01098">
    <property type="entry name" value="FTSW_RODA_SPOVE"/>
    <property type="match status" value="1"/>
</dbReference>
<evidence type="ECO:0000256" key="6">
    <source>
        <dbReference type="SAM" id="Phobius"/>
    </source>
</evidence>
<evidence type="ECO:0008006" key="9">
    <source>
        <dbReference type="Google" id="ProtNLM"/>
    </source>
</evidence>
<reference evidence="7 8" key="1">
    <citation type="journal article" date="2016" name="Nat. Commun.">
        <title>Thousands of microbial genomes shed light on interconnected biogeochemical processes in an aquifer system.</title>
        <authorList>
            <person name="Anantharaman K."/>
            <person name="Brown C.T."/>
            <person name="Hug L.A."/>
            <person name="Sharon I."/>
            <person name="Castelle C.J."/>
            <person name="Probst A.J."/>
            <person name="Thomas B.C."/>
            <person name="Singh A."/>
            <person name="Wilkins M.J."/>
            <person name="Karaoz U."/>
            <person name="Brodie E.L."/>
            <person name="Williams K.H."/>
            <person name="Hubbard S.S."/>
            <person name="Banfield J.F."/>
        </authorList>
    </citation>
    <scope>NUCLEOTIDE SEQUENCE [LARGE SCALE GENOMIC DNA]</scope>
</reference>
<protein>
    <recommendedName>
        <fullName evidence="9">Rod shape-determining protein RodA</fullName>
    </recommendedName>
</protein>
<keyword evidence="3" id="KW-0133">Cell shape</keyword>
<evidence type="ECO:0000256" key="3">
    <source>
        <dbReference type="ARBA" id="ARBA00022960"/>
    </source>
</evidence>
<keyword evidence="4 6" id="KW-1133">Transmembrane helix</keyword>
<evidence type="ECO:0000256" key="2">
    <source>
        <dbReference type="ARBA" id="ARBA00022692"/>
    </source>
</evidence>
<dbReference type="AlphaFoldDB" id="A0A1G2CGD4"/>
<dbReference type="GO" id="GO:0051301">
    <property type="term" value="P:cell division"/>
    <property type="evidence" value="ECO:0007669"/>
    <property type="project" value="InterPro"/>
</dbReference>
<dbReference type="GO" id="GO:0015648">
    <property type="term" value="F:lipid-linked peptidoglycan transporter activity"/>
    <property type="evidence" value="ECO:0007669"/>
    <property type="project" value="TreeGrafter"/>
</dbReference>
<feature type="transmembrane region" description="Helical" evidence="6">
    <location>
        <begin position="257"/>
        <end position="277"/>
    </location>
</feature>
<evidence type="ECO:0000256" key="1">
    <source>
        <dbReference type="ARBA" id="ARBA00004141"/>
    </source>
</evidence>
<feature type="transmembrane region" description="Helical" evidence="6">
    <location>
        <begin position="25"/>
        <end position="45"/>
    </location>
</feature>
<sequence length="349" mass="38993">MLALFLPVGILVAAGLVTISSVSLHLFWLQLLWVGTGVAIVILFRFIDWRLILNYRWFIGALYVLGVLLLLFLIFYGPTVRNTRSWISFGPFNFQPVELVKVALILLYANYFSRRHLSIARWKNIFASFLFFIVPAGLTALLPDVGSALILFGIWFGFLLLSGLPWRRTFAAFAVFAVAGMFIWAYAFQDYQRERVIGVFYPERDALGVNYSAAQSKIAVGSTGLWGKGYAQGTQLQLGFLTEPTNDFVFAAFVEEWGMAMGFLVVGAFLFLMFRILKTGMEAERNFEKFVCLGTATVFGLQFFLNTGSELGFLPVVGVTFPFMSYGGSSLIANFFLLAIIVKIGSKQA</sequence>
<feature type="transmembrane region" description="Helical" evidence="6">
    <location>
        <begin position="96"/>
        <end position="113"/>
    </location>
</feature>
<organism evidence="7 8">
    <name type="scientific">Candidatus Liptonbacteria bacterium RIFCSPLOWO2_01_FULL_52_25</name>
    <dbReference type="NCBI Taxonomy" id="1798650"/>
    <lineage>
        <taxon>Bacteria</taxon>
        <taxon>Candidatus Liptoniibacteriota</taxon>
    </lineage>
</organism>
<feature type="transmembrane region" description="Helical" evidence="6">
    <location>
        <begin position="57"/>
        <end position="76"/>
    </location>
</feature>
<evidence type="ECO:0000256" key="4">
    <source>
        <dbReference type="ARBA" id="ARBA00022989"/>
    </source>
</evidence>
<dbReference type="GO" id="GO:0032153">
    <property type="term" value="C:cell division site"/>
    <property type="evidence" value="ECO:0007669"/>
    <property type="project" value="TreeGrafter"/>
</dbReference>
<dbReference type="GO" id="GO:0005886">
    <property type="term" value="C:plasma membrane"/>
    <property type="evidence" value="ECO:0007669"/>
    <property type="project" value="TreeGrafter"/>
</dbReference>
<dbReference type="InterPro" id="IPR001182">
    <property type="entry name" value="FtsW/RodA"/>
</dbReference>
<dbReference type="GO" id="GO:0008360">
    <property type="term" value="P:regulation of cell shape"/>
    <property type="evidence" value="ECO:0007669"/>
    <property type="project" value="UniProtKB-KW"/>
</dbReference>
<comment type="caution">
    <text evidence="7">The sequence shown here is derived from an EMBL/GenBank/DDBJ whole genome shotgun (WGS) entry which is preliminary data.</text>
</comment>
<feature type="transmembrane region" description="Helical" evidence="6">
    <location>
        <begin position="325"/>
        <end position="345"/>
    </location>
</feature>
<evidence type="ECO:0000256" key="5">
    <source>
        <dbReference type="ARBA" id="ARBA00023136"/>
    </source>
</evidence>
<dbReference type="PANTHER" id="PTHR30474:SF1">
    <property type="entry name" value="PEPTIDOGLYCAN GLYCOSYLTRANSFERASE MRDB"/>
    <property type="match status" value="1"/>
</dbReference>
<feature type="transmembrane region" description="Helical" evidence="6">
    <location>
        <begin position="148"/>
        <end position="164"/>
    </location>
</feature>
<keyword evidence="5 6" id="KW-0472">Membrane</keyword>
<comment type="subcellular location">
    <subcellularLocation>
        <location evidence="1">Membrane</location>
        <topology evidence="1">Multi-pass membrane protein</topology>
    </subcellularLocation>
</comment>
<gene>
    <name evidence="7" type="ORF">A2945_03840</name>
</gene>
<keyword evidence="2 6" id="KW-0812">Transmembrane</keyword>